<gene>
    <name evidence="8" type="ORF">UFOVP262_45</name>
    <name evidence="7" type="ORF">UFOVP90_48</name>
</gene>
<proteinExistence type="predicted"/>
<evidence type="ECO:0000259" key="6">
    <source>
        <dbReference type="Pfam" id="PF04586"/>
    </source>
</evidence>
<keyword evidence="2 7" id="KW-0645">Protease</keyword>
<evidence type="ECO:0000256" key="2">
    <source>
        <dbReference type="ARBA" id="ARBA00022670"/>
    </source>
</evidence>
<evidence type="ECO:0000256" key="4">
    <source>
        <dbReference type="ARBA" id="ARBA00022950"/>
    </source>
</evidence>
<evidence type="ECO:0000256" key="5">
    <source>
        <dbReference type="ARBA" id="ARBA00023045"/>
    </source>
</evidence>
<keyword evidence="3" id="KW-0378">Hydrolase</keyword>
<dbReference type="Pfam" id="PF04586">
    <property type="entry name" value="Peptidase_S78"/>
    <property type="match status" value="1"/>
</dbReference>
<sequence>MDWANEFAKSGKPLPMFLNHNDMGMPVGQWDSFQFDDDGMCAEGKLYLSTVGGSDLYNVLKESPNMFGGVSVGAYADEAQMVDADGNPCDDDDDESYFQITKGGLREVSVVMYPNNPKAEVMNLEYFDGQGQANPRMIEKTLRDAGFSRKDATTASSILKKILEQRDAAKEPIQETPKPSESDAVVNEADSILIALEHRELLKALSKRL</sequence>
<evidence type="ECO:0000256" key="1">
    <source>
        <dbReference type="ARBA" id="ARBA00022612"/>
    </source>
</evidence>
<reference evidence="7" key="1">
    <citation type="submission" date="2020-04" db="EMBL/GenBank/DDBJ databases">
        <authorList>
            <person name="Chiriac C."/>
            <person name="Salcher M."/>
            <person name="Ghai R."/>
            <person name="Kavagutti S V."/>
        </authorList>
    </citation>
    <scope>NUCLEOTIDE SEQUENCE</scope>
</reference>
<keyword evidence="5" id="KW-1273">Viral capsid maturation</keyword>
<evidence type="ECO:0000313" key="8">
    <source>
        <dbReference type="EMBL" id="CAB4133847.1"/>
    </source>
</evidence>
<dbReference type="GO" id="GO:0006508">
    <property type="term" value="P:proteolysis"/>
    <property type="evidence" value="ECO:0007669"/>
    <property type="project" value="UniProtKB-KW"/>
</dbReference>
<evidence type="ECO:0000256" key="3">
    <source>
        <dbReference type="ARBA" id="ARBA00022801"/>
    </source>
</evidence>
<keyword evidence="4" id="KW-0118">Viral capsid assembly</keyword>
<dbReference type="GO" id="GO:0008233">
    <property type="term" value="F:peptidase activity"/>
    <property type="evidence" value="ECO:0007669"/>
    <property type="project" value="UniProtKB-KW"/>
</dbReference>
<evidence type="ECO:0000313" key="7">
    <source>
        <dbReference type="EMBL" id="CAB4126967.1"/>
    </source>
</evidence>
<dbReference type="GO" id="GO:0046797">
    <property type="term" value="P:viral procapsid maturation"/>
    <property type="evidence" value="ECO:0007669"/>
    <property type="project" value="UniProtKB-KW"/>
</dbReference>
<dbReference type="EMBL" id="LR796276">
    <property type="protein sequence ID" value="CAB4133847.1"/>
    <property type="molecule type" value="Genomic_DNA"/>
</dbReference>
<organism evidence="7">
    <name type="scientific">uncultured Caudovirales phage</name>
    <dbReference type="NCBI Taxonomy" id="2100421"/>
    <lineage>
        <taxon>Viruses</taxon>
        <taxon>Duplodnaviria</taxon>
        <taxon>Heunggongvirae</taxon>
        <taxon>Uroviricota</taxon>
        <taxon>Caudoviricetes</taxon>
        <taxon>Peduoviridae</taxon>
        <taxon>Maltschvirus</taxon>
        <taxon>Maltschvirus maltsch</taxon>
    </lineage>
</organism>
<protein>
    <submittedName>
        <fullName evidence="7">Proheadase_HK97, phage prohead protease, HK97 family</fullName>
    </submittedName>
</protein>
<accession>A0A6J5L118</accession>
<name>A0A6J5L118_9CAUD</name>
<dbReference type="InterPro" id="IPR054613">
    <property type="entry name" value="Peptidase_S78_dom"/>
</dbReference>
<dbReference type="EMBL" id="LR796202">
    <property type="protein sequence ID" value="CAB4126967.1"/>
    <property type="molecule type" value="Genomic_DNA"/>
</dbReference>
<feature type="domain" description="Prohead serine protease" evidence="6">
    <location>
        <begin position="9"/>
        <end position="122"/>
    </location>
</feature>
<keyword evidence="1" id="KW-1188">Viral release from host cell</keyword>